<reference evidence="2 3" key="1">
    <citation type="submission" date="2019-07" db="EMBL/GenBank/DDBJ databases">
        <title>Draft genome for Aliikangiella sp. M105.</title>
        <authorList>
            <person name="Wang G."/>
        </authorList>
    </citation>
    <scope>NUCLEOTIDE SEQUENCE [LARGE SCALE GENOMIC DNA]</scope>
    <source>
        <strain evidence="2 3">M105</strain>
    </source>
</reference>
<dbReference type="RefSeq" id="WP_142934718.1">
    <property type="nucleotide sequence ID" value="NZ_ML660171.1"/>
</dbReference>
<proteinExistence type="predicted"/>
<dbReference type="AlphaFoldDB" id="A0A545U0F8"/>
<dbReference type="EMBL" id="VIKS01000015">
    <property type="protein sequence ID" value="TQV82952.1"/>
    <property type="molecule type" value="Genomic_DNA"/>
</dbReference>
<feature type="transmembrane region" description="Helical" evidence="1">
    <location>
        <begin position="61"/>
        <end position="81"/>
    </location>
</feature>
<keyword evidence="1" id="KW-1133">Transmembrane helix</keyword>
<protein>
    <submittedName>
        <fullName evidence="2">DUF58 domain-containing protein</fullName>
    </submittedName>
</protein>
<evidence type="ECO:0000313" key="2">
    <source>
        <dbReference type="EMBL" id="TQV82952.1"/>
    </source>
</evidence>
<evidence type="ECO:0000256" key="1">
    <source>
        <dbReference type="SAM" id="Phobius"/>
    </source>
</evidence>
<dbReference type="Proteomes" id="UP000315439">
    <property type="component" value="Unassembled WGS sequence"/>
</dbReference>
<sequence length="322" mass="36160">MKIPKSIKNSVGRWFGSRMPVGDSVTLNQRSSYIWPTRAGYLLLGIVILMMIGATNYQNNLAFLLTFLLIGIGLVTIVYTFKNMQGIQFSVLPVNEAFVGQPLAISMSLTSNSGKEHYSIGIGQNNNELLVCDVPDTGNATATINFEASRRGHFELPRLMVTSEFPFGWLKTWAYFRFVTPILIYPKPIEPPQLYEQDHGKDSDEGVKSEGNEDFYGLKSYQPGESLSRIDWKAYAREKGMFVREFVAYKGQQLCFNWQDFPGNDDEVRLSYLTFMVLQAASQNLTYTLIFPGTHIGPGDGEEHRAQCLEALALYGEKVAPS</sequence>
<keyword evidence="3" id="KW-1185">Reference proteome</keyword>
<accession>A0A545U0F8</accession>
<comment type="caution">
    <text evidence="2">The sequence shown here is derived from an EMBL/GenBank/DDBJ whole genome shotgun (WGS) entry which is preliminary data.</text>
</comment>
<dbReference type="PANTHER" id="PTHR34351:SF1">
    <property type="entry name" value="SLR1927 PROTEIN"/>
    <property type="match status" value="1"/>
</dbReference>
<dbReference type="PANTHER" id="PTHR34351">
    <property type="entry name" value="SLR1927 PROTEIN-RELATED"/>
    <property type="match status" value="1"/>
</dbReference>
<keyword evidence="1" id="KW-0812">Transmembrane</keyword>
<gene>
    <name evidence="2" type="ORF">FLL46_24590</name>
</gene>
<feature type="transmembrane region" description="Helical" evidence="1">
    <location>
        <begin position="39"/>
        <end position="55"/>
    </location>
</feature>
<organism evidence="2 3">
    <name type="scientific">Aliikangiella coralliicola</name>
    <dbReference type="NCBI Taxonomy" id="2592383"/>
    <lineage>
        <taxon>Bacteria</taxon>
        <taxon>Pseudomonadati</taxon>
        <taxon>Pseudomonadota</taxon>
        <taxon>Gammaproteobacteria</taxon>
        <taxon>Oceanospirillales</taxon>
        <taxon>Pleioneaceae</taxon>
        <taxon>Aliikangiella</taxon>
    </lineage>
</organism>
<keyword evidence="1" id="KW-0472">Membrane</keyword>
<evidence type="ECO:0000313" key="3">
    <source>
        <dbReference type="Proteomes" id="UP000315439"/>
    </source>
</evidence>
<dbReference type="OrthoDB" id="5298497at2"/>
<name>A0A545U0F8_9GAMM</name>